<gene>
    <name evidence="1" type="ORF">CQW23_27059</name>
</gene>
<dbReference type="STRING" id="33114.A0A2G2VQK0"/>
<keyword evidence="2" id="KW-1185">Reference proteome</keyword>
<reference evidence="1 2" key="1">
    <citation type="journal article" date="2017" name="Genome Biol.">
        <title>New reference genome sequences of hot pepper reveal the massive evolution of plant disease-resistance genes by retroduplication.</title>
        <authorList>
            <person name="Kim S."/>
            <person name="Park J."/>
            <person name="Yeom S.I."/>
            <person name="Kim Y.M."/>
            <person name="Seo E."/>
            <person name="Kim K.T."/>
            <person name="Kim M.S."/>
            <person name="Lee J.M."/>
            <person name="Cheong K."/>
            <person name="Shin H.S."/>
            <person name="Kim S.B."/>
            <person name="Han K."/>
            <person name="Lee J."/>
            <person name="Park M."/>
            <person name="Lee H.A."/>
            <person name="Lee H.Y."/>
            <person name="Lee Y."/>
            <person name="Oh S."/>
            <person name="Lee J.H."/>
            <person name="Choi E."/>
            <person name="Choi E."/>
            <person name="Lee S.E."/>
            <person name="Jeon J."/>
            <person name="Kim H."/>
            <person name="Choi G."/>
            <person name="Song H."/>
            <person name="Lee J."/>
            <person name="Lee S.C."/>
            <person name="Kwon J.K."/>
            <person name="Lee H.Y."/>
            <person name="Koo N."/>
            <person name="Hong Y."/>
            <person name="Kim R.W."/>
            <person name="Kang W.H."/>
            <person name="Huh J.H."/>
            <person name="Kang B.C."/>
            <person name="Yang T.J."/>
            <person name="Lee Y.H."/>
            <person name="Bennetzen J.L."/>
            <person name="Choi D."/>
        </authorList>
    </citation>
    <scope>NUCLEOTIDE SEQUENCE [LARGE SCALE GENOMIC DNA]</scope>
    <source>
        <strain evidence="2">cv. PBC81</strain>
    </source>
</reference>
<dbReference type="Proteomes" id="UP000224567">
    <property type="component" value="Unassembled WGS sequence"/>
</dbReference>
<dbReference type="InterPro" id="IPR032675">
    <property type="entry name" value="LRR_dom_sf"/>
</dbReference>
<evidence type="ECO:0000313" key="2">
    <source>
        <dbReference type="Proteomes" id="UP000224567"/>
    </source>
</evidence>
<dbReference type="SUPFAM" id="SSF52058">
    <property type="entry name" value="L domain-like"/>
    <property type="match status" value="1"/>
</dbReference>
<dbReference type="EMBL" id="MLFT02000011">
    <property type="protein sequence ID" value="PHT35259.1"/>
    <property type="molecule type" value="Genomic_DNA"/>
</dbReference>
<evidence type="ECO:0000313" key="1">
    <source>
        <dbReference type="EMBL" id="PHT35259.1"/>
    </source>
</evidence>
<dbReference type="AlphaFoldDB" id="A0A2G2VQK0"/>
<dbReference type="Gene3D" id="3.80.10.10">
    <property type="entry name" value="Ribonuclease Inhibitor"/>
    <property type="match status" value="1"/>
</dbReference>
<accession>A0A2G2VQK0</accession>
<protein>
    <recommendedName>
        <fullName evidence="3">NB-ARC domain-containing protein</fullName>
    </recommendedName>
</protein>
<dbReference type="OrthoDB" id="1305413at2759"/>
<name>A0A2G2VQK0_CAPBA</name>
<reference evidence="2" key="2">
    <citation type="journal article" date="2017" name="J. Anim. Genet.">
        <title>Multiple reference genome sequences of hot pepper reveal the massive evolution of plant disease resistance genes by retroduplication.</title>
        <authorList>
            <person name="Kim S."/>
            <person name="Park J."/>
            <person name="Yeom S.-I."/>
            <person name="Kim Y.-M."/>
            <person name="Seo E."/>
            <person name="Kim K.-T."/>
            <person name="Kim M.-S."/>
            <person name="Lee J.M."/>
            <person name="Cheong K."/>
            <person name="Shin H.-S."/>
            <person name="Kim S.-B."/>
            <person name="Han K."/>
            <person name="Lee J."/>
            <person name="Park M."/>
            <person name="Lee H.-A."/>
            <person name="Lee H.-Y."/>
            <person name="Lee Y."/>
            <person name="Oh S."/>
            <person name="Lee J.H."/>
            <person name="Choi E."/>
            <person name="Choi E."/>
            <person name="Lee S.E."/>
            <person name="Jeon J."/>
            <person name="Kim H."/>
            <person name="Choi G."/>
            <person name="Song H."/>
            <person name="Lee J."/>
            <person name="Lee S.-C."/>
            <person name="Kwon J.-K."/>
            <person name="Lee H.-Y."/>
            <person name="Koo N."/>
            <person name="Hong Y."/>
            <person name="Kim R.W."/>
            <person name="Kang W.-H."/>
            <person name="Huh J.H."/>
            <person name="Kang B.-C."/>
            <person name="Yang T.-J."/>
            <person name="Lee Y.-H."/>
            <person name="Bennetzen J.L."/>
            <person name="Choi D."/>
        </authorList>
    </citation>
    <scope>NUCLEOTIDE SEQUENCE [LARGE SCALE GENOMIC DNA]</scope>
    <source>
        <strain evidence="2">cv. PBC81</strain>
    </source>
</reference>
<evidence type="ECO:0008006" key="3">
    <source>
        <dbReference type="Google" id="ProtNLM"/>
    </source>
</evidence>
<proteinExistence type="predicted"/>
<comment type="caution">
    <text evidence="1">The sequence shown here is derived from an EMBL/GenBank/DDBJ whole genome shotgun (WGS) entry which is preliminary data.</text>
</comment>
<sequence length="187" mass="21150">MHRITEVTEEFYGSLSSEKPFNSLEELDFAEMPEWKQWHVLGIGEFPALQDLSIKDCPKLLGKLPENLCSLTKLRISRCPELNLDTPIQLSSLKRFEVDGSPKAGVVFDEAELFTSQLEGMKQIEGLYIIGCNSFTSLPNSTLPSMLKTIWICRCQKLKLEAPDSSSVNSNMLLEELRLFDPRAHTV</sequence>
<organism evidence="1 2">
    <name type="scientific">Capsicum baccatum</name>
    <name type="common">Peruvian pepper</name>
    <dbReference type="NCBI Taxonomy" id="33114"/>
    <lineage>
        <taxon>Eukaryota</taxon>
        <taxon>Viridiplantae</taxon>
        <taxon>Streptophyta</taxon>
        <taxon>Embryophyta</taxon>
        <taxon>Tracheophyta</taxon>
        <taxon>Spermatophyta</taxon>
        <taxon>Magnoliopsida</taxon>
        <taxon>eudicotyledons</taxon>
        <taxon>Gunneridae</taxon>
        <taxon>Pentapetalae</taxon>
        <taxon>asterids</taxon>
        <taxon>lamiids</taxon>
        <taxon>Solanales</taxon>
        <taxon>Solanaceae</taxon>
        <taxon>Solanoideae</taxon>
        <taxon>Capsiceae</taxon>
        <taxon>Capsicum</taxon>
    </lineage>
</organism>